<feature type="region of interest" description="Disordered" evidence="3">
    <location>
        <begin position="216"/>
        <end position="294"/>
    </location>
</feature>
<feature type="compositionally biased region" description="Polar residues" evidence="3">
    <location>
        <begin position="224"/>
        <end position="248"/>
    </location>
</feature>
<dbReference type="PRINTS" id="PR00452">
    <property type="entry name" value="SH3DOMAIN"/>
</dbReference>
<protein>
    <recommendedName>
        <fullName evidence="4">SH3 domain-containing protein</fullName>
    </recommendedName>
</protein>
<feature type="compositionally biased region" description="Polar residues" evidence="3">
    <location>
        <begin position="285"/>
        <end position="294"/>
    </location>
</feature>
<feature type="domain" description="SH3" evidence="4">
    <location>
        <begin position="378"/>
        <end position="439"/>
    </location>
</feature>
<evidence type="ECO:0000256" key="2">
    <source>
        <dbReference type="PROSITE-ProRule" id="PRU00192"/>
    </source>
</evidence>
<dbReference type="PROSITE" id="PS50002">
    <property type="entry name" value="SH3"/>
    <property type="match status" value="1"/>
</dbReference>
<dbReference type="SMART" id="SM00326">
    <property type="entry name" value="SH3"/>
    <property type="match status" value="1"/>
</dbReference>
<dbReference type="VEuPathDB" id="FungiDB:PHYBLDRAFT_179391"/>
<dbReference type="InterPro" id="IPR051702">
    <property type="entry name" value="SH3_domain_YSC84-like"/>
</dbReference>
<reference evidence="6" key="1">
    <citation type="submission" date="2015-06" db="EMBL/GenBank/DDBJ databases">
        <title>Expansion of signal transduction pathways in fungi by whole-genome duplication.</title>
        <authorList>
            <consortium name="DOE Joint Genome Institute"/>
            <person name="Corrochano L.M."/>
            <person name="Kuo A."/>
            <person name="Marcet-Houben M."/>
            <person name="Polaino S."/>
            <person name="Salamov A."/>
            <person name="Villalobos J.M."/>
            <person name="Alvarez M.I."/>
            <person name="Avalos J."/>
            <person name="Benito E.P."/>
            <person name="Benoit I."/>
            <person name="Burger G."/>
            <person name="Camino L.P."/>
            <person name="Canovas D."/>
            <person name="Cerda-Olmedo E."/>
            <person name="Cheng J.-F."/>
            <person name="Dominguez A."/>
            <person name="Elias M."/>
            <person name="Eslava A.P."/>
            <person name="Glaser F."/>
            <person name="Grimwood J."/>
            <person name="Gutierrez G."/>
            <person name="Heitman J."/>
            <person name="Henrissat B."/>
            <person name="Iturriaga E.A."/>
            <person name="Lang B.F."/>
            <person name="Lavin J.L."/>
            <person name="Lee S."/>
            <person name="Li W."/>
            <person name="Lindquist E."/>
            <person name="Lopez-Garcia S."/>
            <person name="Luque E.M."/>
            <person name="Marcos A.T."/>
            <person name="Martin J."/>
            <person name="McCluskey K."/>
            <person name="Medina H.R."/>
            <person name="Miralles-Duran A."/>
            <person name="Miyazaki A."/>
            <person name="Munoz-Torres E."/>
            <person name="Oguiza J.A."/>
            <person name="Ohm R."/>
            <person name="Olmedo M."/>
            <person name="Orejas M."/>
            <person name="Ortiz-Castellanos L."/>
            <person name="Pisabarro A.G."/>
            <person name="Rodriguez-Romero J."/>
            <person name="Ruiz-Herrera J."/>
            <person name="Ruiz-Vazquez R."/>
            <person name="Sanz C."/>
            <person name="Schackwitz W."/>
            <person name="Schmutz J."/>
            <person name="Shahriari M."/>
            <person name="Shelest E."/>
            <person name="Silva-Franco F."/>
            <person name="Soanes D."/>
            <person name="Syed K."/>
            <person name="Tagua V.G."/>
            <person name="Talbot N.J."/>
            <person name="Thon M."/>
            <person name="De vries R.P."/>
            <person name="Wiebenga A."/>
            <person name="Yadav J.S."/>
            <person name="Braun E.L."/>
            <person name="Baker S."/>
            <person name="Garre V."/>
            <person name="Horwitz B."/>
            <person name="Torres-Martinez S."/>
            <person name="Idnurm A."/>
            <person name="Herrera-Estrella A."/>
            <person name="Gabaldon T."/>
            <person name="Grigoriev I.V."/>
        </authorList>
    </citation>
    <scope>NUCLEOTIDE SEQUENCE [LARGE SCALE GENOMIC DNA]</scope>
    <source>
        <strain evidence="6">NRRL 1555(-)</strain>
    </source>
</reference>
<dbReference type="Pfam" id="PF04366">
    <property type="entry name" value="Ysc84"/>
    <property type="match status" value="1"/>
</dbReference>
<name>A0A162Q4S0_PHYB8</name>
<gene>
    <name evidence="5" type="ORF">PHYBLDRAFT_179391</name>
</gene>
<dbReference type="GeneID" id="28999046"/>
<proteinExistence type="predicted"/>
<feature type="region of interest" description="Disordered" evidence="3">
    <location>
        <begin position="324"/>
        <end position="358"/>
    </location>
</feature>
<evidence type="ECO:0000256" key="3">
    <source>
        <dbReference type="SAM" id="MobiDB-lite"/>
    </source>
</evidence>
<dbReference type="InterPro" id="IPR007461">
    <property type="entry name" value="Ysc84_actin-binding"/>
</dbReference>
<keyword evidence="1 2" id="KW-0728">SH3 domain</keyword>
<dbReference type="PANTHER" id="PTHR15629:SF2">
    <property type="entry name" value="SH3 DOMAIN-CONTAINING YSC84-LIKE PROTEIN 1"/>
    <property type="match status" value="1"/>
</dbReference>
<dbReference type="SUPFAM" id="SSF50044">
    <property type="entry name" value="SH3-domain"/>
    <property type="match status" value="1"/>
</dbReference>
<dbReference type="PANTHER" id="PTHR15629">
    <property type="entry name" value="SH3YL1 PROTEIN"/>
    <property type="match status" value="1"/>
</dbReference>
<keyword evidence="6" id="KW-1185">Reference proteome</keyword>
<dbReference type="STRING" id="763407.A0A162Q4S0"/>
<dbReference type="RefSeq" id="XP_018298096.1">
    <property type="nucleotide sequence ID" value="XM_018438140.1"/>
</dbReference>
<dbReference type="Pfam" id="PF00018">
    <property type="entry name" value="SH3_1"/>
    <property type="match status" value="1"/>
</dbReference>
<dbReference type="AlphaFoldDB" id="A0A162Q4S0"/>
<dbReference type="EMBL" id="KV440972">
    <property type="protein sequence ID" value="OAD80056.1"/>
    <property type="molecule type" value="Genomic_DNA"/>
</dbReference>
<evidence type="ECO:0000313" key="5">
    <source>
        <dbReference type="EMBL" id="OAD80056.1"/>
    </source>
</evidence>
<feature type="compositionally biased region" description="Basic and acidic residues" evidence="3">
    <location>
        <begin position="335"/>
        <end position="344"/>
    </location>
</feature>
<evidence type="ECO:0000313" key="6">
    <source>
        <dbReference type="Proteomes" id="UP000077315"/>
    </source>
</evidence>
<feature type="compositionally biased region" description="Polar residues" evidence="3">
    <location>
        <begin position="324"/>
        <end position="334"/>
    </location>
</feature>
<evidence type="ECO:0000256" key="1">
    <source>
        <dbReference type="ARBA" id="ARBA00022443"/>
    </source>
</evidence>
<dbReference type="GO" id="GO:0035091">
    <property type="term" value="F:phosphatidylinositol binding"/>
    <property type="evidence" value="ECO:0007669"/>
    <property type="project" value="TreeGrafter"/>
</dbReference>
<organism evidence="5 6">
    <name type="scientific">Phycomyces blakesleeanus (strain ATCC 8743b / DSM 1359 / FGSC 10004 / NBRC 33097 / NRRL 1555)</name>
    <dbReference type="NCBI Taxonomy" id="763407"/>
    <lineage>
        <taxon>Eukaryota</taxon>
        <taxon>Fungi</taxon>
        <taxon>Fungi incertae sedis</taxon>
        <taxon>Mucoromycota</taxon>
        <taxon>Mucoromycotina</taxon>
        <taxon>Mucoromycetes</taxon>
        <taxon>Mucorales</taxon>
        <taxon>Phycomycetaceae</taxon>
        <taxon>Phycomyces</taxon>
    </lineage>
</organism>
<accession>A0A162Q4S0</accession>
<dbReference type="Gene3D" id="2.30.30.40">
    <property type="entry name" value="SH3 Domains"/>
    <property type="match status" value="1"/>
</dbReference>
<dbReference type="InParanoid" id="A0A162Q4S0"/>
<dbReference type="InterPro" id="IPR001452">
    <property type="entry name" value="SH3_domain"/>
</dbReference>
<dbReference type="OrthoDB" id="10255128at2759"/>
<dbReference type="InterPro" id="IPR036028">
    <property type="entry name" value="SH3-like_dom_sf"/>
</dbReference>
<evidence type="ECO:0000259" key="4">
    <source>
        <dbReference type="PROSITE" id="PS50002"/>
    </source>
</evidence>
<dbReference type="Proteomes" id="UP000077315">
    <property type="component" value="Unassembled WGS sequence"/>
</dbReference>
<sequence length="439" mass="47939">MAPRTQRDLEEDIRKGIDILESFTGRDPRTVIPKSILANAHGLILIRVFRIGMMVSTKNGTGIIIARNPDGSWSAPSGISLTSFGAGYQIGAETVNLVIVMNYRAAIKAFVQGGGQFQLGVTASLAAGPYGLAAEVSAGTNNGDYVAVTYSYSSSKGLFIGYSMEGSKVSERPNTNSAFYGRPITAKEILEGGVSRPPVARRLYEILDNIGAGPRVGGGFGPKTNRSPSFLSQNDSRSLSPNLTNGNFGSPIVNPSIRGGQTEFQHTFAEPPPPYEPRKDAINNGEGSSVGYNNRYSEQSYENYPRHNYPPRDIADTSIHRTTSYSSKNTFNRTESSHSSHSEHGYNQYPYHNEPHISENMNSNEVKRSVPPIPQQEQSYTVVTALYDYHGDRSNELSFSAGDTIIVTKRNGDRESWWEGEIGSKHGAFPANYTEDLTD</sequence>